<dbReference type="eggNOG" id="COG1670">
    <property type="taxonomic scope" value="Bacteria"/>
</dbReference>
<dbReference type="Proteomes" id="UP000215374">
    <property type="component" value="Chromosome 1"/>
</dbReference>
<dbReference type="KEGG" id="cii:CIMIT_07355"/>
<dbReference type="SUPFAM" id="SSF55729">
    <property type="entry name" value="Acyl-CoA N-acyltransferases (Nat)"/>
    <property type="match status" value="1"/>
</dbReference>
<protein>
    <submittedName>
        <fullName evidence="3">Acetyltransferase</fullName>
    </submittedName>
</protein>
<keyword evidence="3" id="KW-0808">Transferase</keyword>
<dbReference type="InterPro" id="IPR000182">
    <property type="entry name" value="GNAT_dom"/>
</dbReference>
<dbReference type="GO" id="GO:0016747">
    <property type="term" value="F:acyltransferase activity, transferring groups other than amino-acyl groups"/>
    <property type="evidence" value="ECO:0007669"/>
    <property type="project" value="InterPro"/>
</dbReference>
<evidence type="ECO:0000313" key="5">
    <source>
        <dbReference type="Proteomes" id="UP000215374"/>
    </source>
</evidence>
<dbReference type="EMBL" id="LT906467">
    <property type="protein sequence ID" value="SNV74654.1"/>
    <property type="molecule type" value="Genomic_DNA"/>
</dbReference>
<reference evidence="2 4" key="1">
    <citation type="submission" date="2014-08" db="EMBL/GenBank/DDBJ databases">
        <title>Complete genome sequence of Corynebacterium imitans DSM 44264, isolated from a five-month-old boy with suspected pharyngeal diphtheria.</title>
        <authorList>
            <person name="Mollmann S."/>
            <person name="Albersmeier A."/>
            <person name="Ruckert C."/>
            <person name="Tauch A."/>
        </authorList>
    </citation>
    <scope>NUCLEOTIDE SEQUENCE [LARGE SCALE GENOMIC DNA]</scope>
    <source>
        <strain evidence="2 4">DSM 44264</strain>
    </source>
</reference>
<evidence type="ECO:0000313" key="4">
    <source>
        <dbReference type="Proteomes" id="UP000028780"/>
    </source>
</evidence>
<dbReference type="Proteomes" id="UP000028780">
    <property type="component" value="Chromosome"/>
</dbReference>
<dbReference type="PROSITE" id="PS51186">
    <property type="entry name" value="GNAT"/>
    <property type="match status" value="1"/>
</dbReference>
<dbReference type="OrthoDB" id="4396697at2"/>
<dbReference type="Gene3D" id="3.40.630.30">
    <property type="match status" value="1"/>
</dbReference>
<dbReference type="CDD" id="cd04301">
    <property type="entry name" value="NAT_SF"/>
    <property type="match status" value="1"/>
</dbReference>
<gene>
    <name evidence="2" type="ORF">CIMIT_07355</name>
    <name evidence="3" type="ORF">SAMEA4535761_01531</name>
</gene>
<evidence type="ECO:0000313" key="2">
    <source>
        <dbReference type="EMBL" id="AIJ33741.1"/>
    </source>
</evidence>
<proteinExistence type="predicted"/>
<dbReference type="STRING" id="156978.CIMIT_07355"/>
<organism evidence="2 4">
    <name type="scientific">Corynebacterium imitans</name>
    <dbReference type="NCBI Taxonomy" id="156978"/>
    <lineage>
        <taxon>Bacteria</taxon>
        <taxon>Bacillati</taxon>
        <taxon>Actinomycetota</taxon>
        <taxon>Actinomycetes</taxon>
        <taxon>Mycobacteriales</taxon>
        <taxon>Corynebacteriaceae</taxon>
        <taxon>Corynebacterium</taxon>
    </lineage>
</organism>
<dbReference type="InterPro" id="IPR016181">
    <property type="entry name" value="Acyl_CoA_acyltransferase"/>
</dbReference>
<reference evidence="3 5" key="2">
    <citation type="submission" date="2017-06" db="EMBL/GenBank/DDBJ databases">
        <authorList>
            <consortium name="Pathogen Informatics"/>
        </authorList>
    </citation>
    <scope>NUCLEOTIDE SEQUENCE [LARGE SCALE GENOMIC DNA]</scope>
    <source>
        <strain evidence="3 5">NCTC13015</strain>
    </source>
</reference>
<dbReference type="RefSeq" id="WP_038591043.1">
    <property type="nucleotide sequence ID" value="NZ_CP009211.1"/>
</dbReference>
<dbReference type="HOGENOM" id="CLU_063634_0_0_11"/>
<name>A0A076NNA8_9CORY</name>
<dbReference type="AlphaFoldDB" id="A0A076NNA8"/>
<evidence type="ECO:0000313" key="3">
    <source>
        <dbReference type="EMBL" id="SNV74654.1"/>
    </source>
</evidence>
<dbReference type="Pfam" id="PF00583">
    <property type="entry name" value="Acetyltransf_1"/>
    <property type="match status" value="1"/>
</dbReference>
<dbReference type="EMBL" id="CP009211">
    <property type="protein sequence ID" value="AIJ33741.1"/>
    <property type="molecule type" value="Genomic_DNA"/>
</dbReference>
<sequence>MLHPQLFVLRPGTDELTEAVTGAYAFSATLAIQDITGLATSGVSASHVRTRLVPSAESAAYLFALTEARAPRPVTELGYPELYALDLDHVAAWVFVSLPLLEDRGVIEANITLDAAIAPLPGEPIPPAPWEAALKLLDALSSHFARPTCHIWVPHAPGEHTPPALQDFGYTAAFREDQATFPIARRTALPDATRYPADTFEVVEGPGFNSARPGIPGEVEQFAHLLTSASQGYPRGELELDTIEWDLTRIVEAGQRLGNRGGHQLTGLAYVDGQIVGLCELVRYSADDKKVCELGLIYVLPEHREKGLAAGMIRATLTRAHQVWEDLETVYCSYPADSAAAGALLAALGAECVSSTTAWHKR</sequence>
<keyword evidence="4" id="KW-1185">Reference proteome</keyword>
<accession>A0A076NNA8</accession>
<evidence type="ECO:0000259" key="1">
    <source>
        <dbReference type="PROSITE" id="PS51186"/>
    </source>
</evidence>
<feature type="domain" description="N-acetyltransferase" evidence="1">
    <location>
        <begin position="209"/>
        <end position="362"/>
    </location>
</feature>